<evidence type="ECO:0000313" key="3">
    <source>
        <dbReference type="Proteomes" id="UP000544872"/>
    </source>
</evidence>
<sequence>MLKRIGIKNIGRFTNSNGKGNTELTKYSFVFGANGHGKTTICAVLRSAQTGNADPLIGRKTLGATAASSVDLLFDGSGVRFDGAAWDKTAPDLAVFDSAYVSENIHSGEVVDTDHKRNLYRVIIGAEGVHLAERDSQLAADSRAKTREISAVAKLIQPHVPPGMTLEQFLKVPANPGIDVRIADQTRNLEAIRQAAQIQNRPLPSEITLPIIPAFASLLEKTIDEIAEGAERQLSDHIAAHGMAANGESWVAAGMPHIEHGVCPFCGQNINGLPLITAYRSVFSDAYKGLVADIKTYLGIIQEEFGEGKIGWLAAQIEKNKAAADFWHQYCPIDPTMLAMPENLLDTIRDLGVAALELLDRKARSPLEAVPLSKEYQEAVAAFQALKEAVNAANMAIFAAKDVFNAKKAETGVADVRVAENELQRLQAFKKRHEQPLVQHCDDHIRLSTEKDVIDNEKAEVRKKLDEYTNSAVKPYEKRINELLDAFAADFTIAETKHSYVGGVATSSYQIVINATAVDLGDGNTPATKPSFKNTLSSGDRSTLALAFFLAHLERDKGHGNKIVVLDDPFNSQDAFRRVQTIQEIRRMGKKCAQVIVLSHDAGFLKDVWAKVQPAERTALMIDNARTQGCKLVPWAIESACAGRIIAEITDLQAYLTNNEGKPLDIAKKMRPVLEDHCRRVYYGYFGDQDTLGEIMRKTRDGGDQHPAHHIYEELDVINEFTAPFHHADLAAVPTADQIDKTQLDSFVRRTLRVAKALPN</sequence>
<name>A0A7W9ZJ71_NOVIT</name>
<proteinExistence type="predicted"/>
<dbReference type="Gene3D" id="3.40.50.300">
    <property type="entry name" value="P-loop containing nucleotide triphosphate hydrolases"/>
    <property type="match status" value="1"/>
</dbReference>
<dbReference type="PANTHER" id="PTHR32114:SF2">
    <property type="entry name" value="ABC TRANSPORTER ABCH.3"/>
    <property type="match status" value="1"/>
</dbReference>
<feature type="domain" description="Protein CR006 P-loop" evidence="1">
    <location>
        <begin position="237"/>
        <end position="613"/>
    </location>
</feature>
<dbReference type="RefSeq" id="WP_184266612.1">
    <property type="nucleotide sequence ID" value="NZ_JACIIX010000029.1"/>
</dbReference>
<dbReference type="SUPFAM" id="SSF52540">
    <property type="entry name" value="P-loop containing nucleoside triphosphate hydrolases"/>
    <property type="match status" value="1"/>
</dbReference>
<dbReference type="Proteomes" id="UP000544872">
    <property type="component" value="Unassembled WGS sequence"/>
</dbReference>
<evidence type="ECO:0000259" key="1">
    <source>
        <dbReference type="Pfam" id="PF13166"/>
    </source>
</evidence>
<dbReference type="AlphaFoldDB" id="A0A7W9ZJ71"/>
<accession>A0A7W9ZJ71</accession>
<protein>
    <submittedName>
        <fullName evidence="2">Wobble nucleotide-excising tRNase</fullName>
    </submittedName>
</protein>
<dbReference type="CDD" id="cd00267">
    <property type="entry name" value="ABC_ATPase"/>
    <property type="match status" value="1"/>
</dbReference>
<organism evidence="2 3">
    <name type="scientific">Novispirillum itersonii</name>
    <name type="common">Aquaspirillum itersonii</name>
    <dbReference type="NCBI Taxonomy" id="189"/>
    <lineage>
        <taxon>Bacteria</taxon>
        <taxon>Pseudomonadati</taxon>
        <taxon>Pseudomonadota</taxon>
        <taxon>Alphaproteobacteria</taxon>
        <taxon>Rhodospirillales</taxon>
        <taxon>Novispirillaceae</taxon>
        <taxon>Novispirillum</taxon>
    </lineage>
</organism>
<gene>
    <name evidence="2" type="ORF">FHS48_003941</name>
</gene>
<dbReference type="PANTHER" id="PTHR32114">
    <property type="entry name" value="ABC TRANSPORTER ABCH.3"/>
    <property type="match status" value="1"/>
</dbReference>
<reference evidence="2 3" key="1">
    <citation type="submission" date="2020-08" db="EMBL/GenBank/DDBJ databases">
        <title>Genomic Encyclopedia of Type Strains, Phase IV (KMG-IV): sequencing the most valuable type-strain genomes for metagenomic binning, comparative biology and taxonomic classification.</title>
        <authorList>
            <person name="Goeker M."/>
        </authorList>
    </citation>
    <scope>NUCLEOTIDE SEQUENCE [LARGE SCALE GENOMIC DNA]</scope>
    <source>
        <strain evidence="2 3">DSM 11590</strain>
    </source>
</reference>
<dbReference type="EMBL" id="JACIIX010000029">
    <property type="protein sequence ID" value="MBB6212485.1"/>
    <property type="molecule type" value="Genomic_DNA"/>
</dbReference>
<dbReference type="InterPro" id="IPR026866">
    <property type="entry name" value="CR006_AAA"/>
</dbReference>
<keyword evidence="3" id="KW-1185">Reference proteome</keyword>
<comment type="caution">
    <text evidence="2">The sequence shown here is derived from an EMBL/GenBank/DDBJ whole genome shotgun (WGS) entry which is preliminary data.</text>
</comment>
<evidence type="ECO:0000313" key="2">
    <source>
        <dbReference type="EMBL" id="MBB6212485.1"/>
    </source>
</evidence>
<dbReference type="Pfam" id="PF13166">
    <property type="entry name" value="AAA_13"/>
    <property type="match status" value="1"/>
</dbReference>
<dbReference type="InterPro" id="IPR027417">
    <property type="entry name" value="P-loop_NTPase"/>
</dbReference>